<proteinExistence type="predicted"/>
<dbReference type="Proteomes" id="UP000016412">
    <property type="component" value="Unassembled WGS sequence"/>
</dbReference>
<dbReference type="Pfam" id="PF13489">
    <property type="entry name" value="Methyltransf_23"/>
    <property type="match status" value="1"/>
</dbReference>
<dbReference type="GO" id="GO:0008168">
    <property type="term" value="F:methyltransferase activity"/>
    <property type="evidence" value="ECO:0007669"/>
    <property type="project" value="UniProtKB-KW"/>
</dbReference>
<organism evidence="1 3">
    <name type="scientific">Treponema socranskii subsp. socranskii VPI DR56BR1116 = ATCC 35536</name>
    <dbReference type="NCBI Taxonomy" id="1125725"/>
    <lineage>
        <taxon>Bacteria</taxon>
        <taxon>Pseudomonadati</taxon>
        <taxon>Spirochaetota</taxon>
        <taxon>Spirochaetia</taxon>
        <taxon>Spirochaetales</taxon>
        <taxon>Treponemataceae</taxon>
        <taxon>Treponema</taxon>
    </lineage>
</organism>
<name>U1FI32_TRESO</name>
<reference evidence="3 4" key="1">
    <citation type="submission" date="2013-08" db="EMBL/GenBank/DDBJ databases">
        <authorList>
            <person name="Durkin A.S."/>
            <person name="Haft D.R."/>
            <person name="McCorrison J."/>
            <person name="Torralba M."/>
            <person name="Gillis M."/>
            <person name="Haft D.H."/>
            <person name="Methe B."/>
            <person name="Sutton G."/>
            <person name="Nelson K.E."/>
        </authorList>
    </citation>
    <scope>NUCLEOTIDE SEQUENCE [LARGE SCALE GENOMIC DNA]</scope>
    <source>
        <strain evidence="2 4">ATCC 35536</strain>
        <strain evidence="1 3">VPI DR56BR1116</strain>
    </source>
</reference>
<sequence length="219" mass="24592">MAVFLRKMYLRQKKNCMNTQYFDERAEKWDAHEASVKRAEKIYRKIAELIAINDTDTVLDFGCGTGLLGFNFIDKVKTVTFADTSKGMLEQISKKAGRFYIQNYKTLNVNENAISEKFNIVVSLMAMHHIADTGKTVRALAENLLPGGYICFSDLDVEDGSFHYPDVAPHNGIERNVITGNLSAGGISIIYNETVHVDSKTVRGSVKEFPVFLIIGIKR</sequence>
<keyword evidence="4" id="KW-1185">Reference proteome</keyword>
<dbReference type="Gene3D" id="3.40.50.150">
    <property type="entry name" value="Vaccinia Virus protein VP39"/>
    <property type="match status" value="1"/>
</dbReference>
<evidence type="ECO:0000313" key="2">
    <source>
        <dbReference type="EMBL" id="ERJ98954.1"/>
    </source>
</evidence>
<dbReference type="PATRIC" id="fig|1125725.3.peg.2639"/>
<evidence type="ECO:0000313" key="4">
    <source>
        <dbReference type="Proteomes" id="UP000016646"/>
    </source>
</evidence>
<keyword evidence="1" id="KW-0489">Methyltransferase</keyword>
<dbReference type="GO" id="GO:0032259">
    <property type="term" value="P:methylation"/>
    <property type="evidence" value="ECO:0007669"/>
    <property type="project" value="UniProtKB-KW"/>
</dbReference>
<dbReference type="SUPFAM" id="SSF53335">
    <property type="entry name" value="S-adenosyl-L-methionine-dependent methyltransferases"/>
    <property type="match status" value="1"/>
</dbReference>
<gene>
    <name evidence="2" type="ORF">HMPREF0860_1875</name>
    <name evidence="1" type="ORF">HMPREF1325_0890</name>
</gene>
<dbReference type="STRING" id="1125725.HMPREF1325_0890"/>
<dbReference type="EMBL" id="AUZJ01000071">
    <property type="protein sequence ID" value="ERF59398.1"/>
    <property type="molecule type" value="Genomic_DNA"/>
</dbReference>
<dbReference type="EMBL" id="AVQI01000079">
    <property type="protein sequence ID" value="ERJ98954.1"/>
    <property type="molecule type" value="Genomic_DNA"/>
</dbReference>
<comment type="caution">
    <text evidence="1">The sequence shown here is derived from an EMBL/GenBank/DDBJ whole genome shotgun (WGS) entry which is preliminary data.</text>
</comment>
<evidence type="ECO:0000313" key="3">
    <source>
        <dbReference type="Proteomes" id="UP000016412"/>
    </source>
</evidence>
<protein>
    <submittedName>
        <fullName evidence="1">Methyltransferase domain protein</fullName>
    </submittedName>
</protein>
<dbReference type="CDD" id="cd02440">
    <property type="entry name" value="AdoMet_MTases"/>
    <property type="match status" value="1"/>
</dbReference>
<keyword evidence="1" id="KW-0808">Transferase</keyword>
<dbReference type="Proteomes" id="UP000016646">
    <property type="component" value="Unassembled WGS sequence"/>
</dbReference>
<dbReference type="eggNOG" id="COG4976">
    <property type="taxonomic scope" value="Bacteria"/>
</dbReference>
<dbReference type="InterPro" id="IPR029063">
    <property type="entry name" value="SAM-dependent_MTases_sf"/>
</dbReference>
<dbReference type="AlphaFoldDB" id="U1FI32"/>
<evidence type="ECO:0000313" key="1">
    <source>
        <dbReference type="EMBL" id="ERF59398.1"/>
    </source>
</evidence>
<dbReference type="PANTHER" id="PTHR43861">
    <property type="entry name" value="TRANS-ACONITATE 2-METHYLTRANSFERASE-RELATED"/>
    <property type="match status" value="1"/>
</dbReference>
<accession>U1FI32</accession>